<dbReference type="EMBL" id="JAETYZ010000028">
    <property type="protein sequence ID" value="MBL6236142.1"/>
    <property type="molecule type" value="Genomic_DNA"/>
</dbReference>
<evidence type="ECO:0000313" key="5">
    <source>
        <dbReference type="Proteomes" id="UP000615017"/>
    </source>
</evidence>
<organism evidence="3 4">
    <name type="scientific">Escherichia coli</name>
    <dbReference type="NCBI Taxonomy" id="562"/>
    <lineage>
        <taxon>Bacteria</taxon>
        <taxon>Pseudomonadati</taxon>
        <taxon>Pseudomonadota</taxon>
        <taxon>Gammaproteobacteria</taxon>
        <taxon>Enterobacterales</taxon>
        <taxon>Enterobacteriaceae</taxon>
        <taxon>Escherichia</taxon>
    </lineage>
</organism>
<dbReference type="EMBL" id="AATCLQ010000037">
    <property type="protein sequence ID" value="EFJ6483514.1"/>
    <property type="molecule type" value="Genomic_DNA"/>
</dbReference>
<gene>
    <name evidence="1" type="ORF">A2J79_003915</name>
    <name evidence="3" type="ORF">EWK56_21950</name>
    <name evidence="2" type="ORF">JNA65_19855</name>
</gene>
<dbReference type="AlphaFoldDB" id="A0A163HS11"/>
<evidence type="ECO:0000313" key="4">
    <source>
        <dbReference type="Proteomes" id="UP000291778"/>
    </source>
</evidence>
<reference evidence="1" key="2">
    <citation type="submission" date="2020-02" db="EMBL/GenBank/DDBJ databases">
        <authorList>
            <person name="Ashton P.M."/>
            <person name="Dallman T."/>
            <person name="Nair S."/>
            <person name="De Pinna E."/>
            <person name="Peters T."/>
            <person name="Grant K."/>
        </authorList>
    </citation>
    <scope>NUCLEOTIDE SEQUENCE</scope>
    <source>
        <strain evidence="1">93335</strain>
    </source>
</reference>
<comment type="caution">
    <text evidence="3">The sequence shown here is derived from an EMBL/GenBank/DDBJ whole genome shotgun (WGS) entry which is preliminary data.</text>
</comment>
<sequence>MKHLSTRAANADNNRIVTGRDIYEIAFTPPIHASSVLGLTGMLILTGNADEVKAMLSAAATGHSGCMVTPSPVLAHDTWQRIHLLTGEMMDAK</sequence>
<proteinExistence type="predicted"/>
<evidence type="ECO:0000313" key="2">
    <source>
        <dbReference type="EMBL" id="MBL6236142.1"/>
    </source>
</evidence>
<dbReference type="Proteomes" id="UP000291778">
    <property type="component" value="Unassembled WGS sequence"/>
</dbReference>
<dbReference type="EMBL" id="SERV01000017">
    <property type="protein sequence ID" value="RYL79103.1"/>
    <property type="molecule type" value="Genomic_DNA"/>
</dbReference>
<dbReference type="Proteomes" id="UP000711811">
    <property type="component" value="Unassembled WGS sequence"/>
</dbReference>
<name>A0A163HS11_ECOLX</name>
<dbReference type="Proteomes" id="UP000615017">
    <property type="component" value="Unassembled WGS sequence"/>
</dbReference>
<protein>
    <submittedName>
        <fullName evidence="3">Uncharacterized protein</fullName>
    </submittedName>
</protein>
<dbReference type="RefSeq" id="WP_000681899.1">
    <property type="nucleotide sequence ID" value="NZ_BFOT01000030.1"/>
</dbReference>
<evidence type="ECO:0000313" key="1">
    <source>
        <dbReference type="EMBL" id="EFJ6483514.1"/>
    </source>
</evidence>
<accession>A0A163HS11</accession>
<evidence type="ECO:0000313" key="3">
    <source>
        <dbReference type="EMBL" id="RYL79103.1"/>
    </source>
</evidence>
<reference evidence="3 4" key="1">
    <citation type="submission" date="2019-02" db="EMBL/GenBank/DDBJ databases">
        <authorList>
            <person name="Slukin P."/>
            <person name="Fursova N."/>
            <person name="Ermolenko Z."/>
            <person name="Mayskaya N."/>
            <person name="Kislichkina A."/>
            <person name="Mukhina T."/>
            <person name="Sizova A."/>
            <person name="Bogun A."/>
        </authorList>
    </citation>
    <scope>NUCLEOTIDE SEQUENCE [LARGE SCALE GENOMIC DNA]</scope>
    <source>
        <strain evidence="3">SCPM-O-B-8431</strain>
        <strain evidence="4">SCPM-O-B-8431(U15)</strain>
    </source>
</reference>
<reference evidence="2 5" key="3">
    <citation type="submission" date="2021-01" db="EMBL/GenBank/DDBJ databases">
        <title>Genomes of Escherichia coli STEC strains from raw meat-based diets for companion animals.</title>
        <authorList>
            <person name="Stevens M.J.A."/>
            <person name="Stephan R."/>
        </authorList>
    </citation>
    <scope>NUCLEOTIDE SEQUENCE [LARGE SCALE GENOMIC DNA]</scope>
    <source>
        <strain evidence="2 5">LSC1-58</strain>
    </source>
</reference>